<dbReference type="Pfam" id="PF01740">
    <property type="entry name" value="STAS"/>
    <property type="match status" value="1"/>
</dbReference>
<feature type="transmembrane region" description="Helical" evidence="5">
    <location>
        <begin position="371"/>
        <end position="389"/>
    </location>
</feature>
<name>A0ABY5TTA5_9GAMM</name>
<evidence type="ECO:0000313" key="8">
    <source>
        <dbReference type="Proteomes" id="UP001059934"/>
    </source>
</evidence>
<feature type="transmembrane region" description="Helical" evidence="5">
    <location>
        <begin position="76"/>
        <end position="94"/>
    </location>
</feature>
<keyword evidence="3 5" id="KW-1133">Transmembrane helix</keyword>
<keyword evidence="8" id="KW-1185">Reference proteome</keyword>
<dbReference type="Gene3D" id="3.30.750.24">
    <property type="entry name" value="STAS domain"/>
    <property type="match status" value="1"/>
</dbReference>
<evidence type="ECO:0000256" key="5">
    <source>
        <dbReference type="SAM" id="Phobius"/>
    </source>
</evidence>
<organism evidence="7 8">
    <name type="scientific">SAR92 clade bacterium H455</name>
    <dbReference type="NCBI Taxonomy" id="2974818"/>
    <lineage>
        <taxon>Bacteria</taxon>
        <taxon>Pseudomonadati</taxon>
        <taxon>Pseudomonadota</taxon>
        <taxon>Gammaproteobacteria</taxon>
        <taxon>Cellvibrionales</taxon>
        <taxon>Porticoccaceae</taxon>
        <taxon>SAR92 clade</taxon>
    </lineage>
</organism>
<dbReference type="EMBL" id="CP103416">
    <property type="protein sequence ID" value="UVW35399.1"/>
    <property type="molecule type" value="Genomic_DNA"/>
</dbReference>
<feature type="transmembrane region" description="Helical" evidence="5">
    <location>
        <begin position="101"/>
        <end position="122"/>
    </location>
</feature>
<evidence type="ECO:0000313" key="7">
    <source>
        <dbReference type="EMBL" id="UVW35399.1"/>
    </source>
</evidence>
<keyword evidence="2 5" id="KW-0812">Transmembrane</keyword>
<feature type="transmembrane region" description="Helical" evidence="5">
    <location>
        <begin position="401"/>
        <end position="431"/>
    </location>
</feature>
<feature type="transmembrane region" description="Helical" evidence="5">
    <location>
        <begin position="344"/>
        <end position="365"/>
    </location>
</feature>
<accession>A0ABY5TTA5</accession>
<dbReference type="InterPro" id="IPR036513">
    <property type="entry name" value="STAS_dom_sf"/>
</dbReference>
<evidence type="ECO:0000256" key="2">
    <source>
        <dbReference type="ARBA" id="ARBA00022692"/>
    </source>
</evidence>
<feature type="transmembrane region" description="Helical" evidence="5">
    <location>
        <begin position="217"/>
        <end position="237"/>
    </location>
</feature>
<evidence type="ECO:0000256" key="4">
    <source>
        <dbReference type="ARBA" id="ARBA00023136"/>
    </source>
</evidence>
<dbReference type="Proteomes" id="UP001059934">
    <property type="component" value="Chromosome"/>
</dbReference>
<dbReference type="PANTHER" id="PTHR11814">
    <property type="entry name" value="SULFATE TRANSPORTER"/>
    <property type="match status" value="1"/>
</dbReference>
<gene>
    <name evidence="7" type="primary">sulP</name>
    <name evidence="7" type="ORF">NYF23_02030</name>
</gene>
<protein>
    <submittedName>
        <fullName evidence="7">Sulfate permease</fullName>
    </submittedName>
</protein>
<dbReference type="InterPro" id="IPR011547">
    <property type="entry name" value="SLC26A/SulP_dom"/>
</dbReference>
<dbReference type="NCBIfam" id="TIGR00815">
    <property type="entry name" value="sulP"/>
    <property type="match status" value="1"/>
</dbReference>
<sequence>MDKASDYLPALKWMRSYSGDDLKADMVAGLVVTMMLIPQSLAYALLAGVPAEVGLYASILPLIAYSLFGSSRTLSVGPVAVVSLMTVVSLSNIVTQGTADYLSAAIALAFLSGLFLLIMGLFKLGFVANFLSHTVVSGFITASGIIIALSQVRHLLGISGAGDTLPTIALSLLNSSDSIHTYTAVLGVAVLAFLVWARTAVVPICKRMGVTDSNAQLMAKLAPVLAVITTLLLAWMVDLERAGVAVVGSIPSGLPRLAWPQLSFALFQQLWLPALSIAIIGYVESVSVGKTLAAKRRENIDPNQELIALGSANIASAFSAGFPVTGGISRTVVNFDAGAKTQAASIFAAVGIAVAAMFLTPALYFLPKVTLAATIIVAVLTVVDFSILGKTLRFSANDFRAVAITLVGTLLFGVEVGVLCGVMLSILLYLYRTSVPHVAEVGLVEGTQHFRNIQRYQVTTEPSVLNLRVDESLFFANASVLENLIYQKVYANDLIAHVVLICSAVNEIDYSAHEMLERVNQRLAEQGVSLNLSEVKGPVMDALRYSGLAKQLSGSIYLTQFDAFQHLRAISNK</sequence>
<feature type="transmembrane region" description="Helical" evidence="5">
    <location>
        <begin position="128"/>
        <end position="148"/>
    </location>
</feature>
<feature type="transmembrane region" description="Helical" evidence="5">
    <location>
        <begin position="179"/>
        <end position="197"/>
    </location>
</feature>
<dbReference type="PROSITE" id="PS50801">
    <property type="entry name" value="STAS"/>
    <property type="match status" value="1"/>
</dbReference>
<evidence type="ECO:0000256" key="3">
    <source>
        <dbReference type="ARBA" id="ARBA00022989"/>
    </source>
</evidence>
<evidence type="ECO:0000256" key="1">
    <source>
        <dbReference type="ARBA" id="ARBA00004141"/>
    </source>
</evidence>
<feature type="transmembrane region" description="Helical" evidence="5">
    <location>
        <begin position="53"/>
        <end position="70"/>
    </location>
</feature>
<dbReference type="SUPFAM" id="SSF52091">
    <property type="entry name" value="SpoIIaa-like"/>
    <property type="match status" value="1"/>
</dbReference>
<proteinExistence type="predicted"/>
<keyword evidence="4 5" id="KW-0472">Membrane</keyword>
<feature type="transmembrane region" description="Helical" evidence="5">
    <location>
        <begin position="257"/>
        <end position="283"/>
    </location>
</feature>
<dbReference type="InterPro" id="IPR001902">
    <property type="entry name" value="SLC26A/SulP_fam"/>
</dbReference>
<evidence type="ECO:0000259" key="6">
    <source>
        <dbReference type="PROSITE" id="PS50801"/>
    </source>
</evidence>
<feature type="domain" description="STAS" evidence="6">
    <location>
        <begin position="454"/>
        <end position="567"/>
    </location>
</feature>
<dbReference type="Pfam" id="PF00916">
    <property type="entry name" value="Sulfate_transp"/>
    <property type="match status" value="1"/>
</dbReference>
<dbReference type="CDD" id="cd07042">
    <property type="entry name" value="STAS_SulP_like_sulfate_transporter"/>
    <property type="match status" value="1"/>
</dbReference>
<comment type="subcellular location">
    <subcellularLocation>
        <location evidence="1">Membrane</location>
        <topology evidence="1">Multi-pass membrane protein</topology>
    </subcellularLocation>
</comment>
<reference evidence="7" key="1">
    <citation type="submission" date="2022-08" db="EMBL/GenBank/DDBJ databases">
        <title>Catabolic pathway analysis in culturable SAR92 clade bacteria reveals their overlooked roles in DMSP degradation in coastal seas.</title>
        <authorList>
            <person name="He X."/>
            <person name="Zhang X."/>
            <person name="Zhang Y."/>
        </authorList>
    </citation>
    <scope>NUCLEOTIDE SEQUENCE</scope>
    <source>
        <strain evidence="7">H455</strain>
    </source>
</reference>
<dbReference type="InterPro" id="IPR002645">
    <property type="entry name" value="STAS_dom"/>
</dbReference>